<dbReference type="RefSeq" id="WP_188165867.1">
    <property type="nucleotide sequence ID" value="NZ_JACVVX010000005.1"/>
</dbReference>
<organism evidence="2 3">
    <name type="scientific">Oryzicola mucosus</name>
    <dbReference type="NCBI Taxonomy" id="2767425"/>
    <lineage>
        <taxon>Bacteria</taxon>
        <taxon>Pseudomonadati</taxon>
        <taxon>Pseudomonadota</taxon>
        <taxon>Alphaproteobacteria</taxon>
        <taxon>Hyphomicrobiales</taxon>
        <taxon>Phyllobacteriaceae</taxon>
        <taxon>Oryzicola</taxon>
    </lineage>
</organism>
<feature type="region of interest" description="Disordered" evidence="1">
    <location>
        <begin position="47"/>
        <end position="70"/>
    </location>
</feature>
<dbReference type="Proteomes" id="UP000643405">
    <property type="component" value="Unassembled WGS sequence"/>
</dbReference>
<proteinExistence type="predicted"/>
<dbReference type="AlphaFoldDB" id="A0A8J6PWU6"/>
<keyword evidence="3" id="KW-1185">Reference proteome</keyword>
<evidence type="ECO:0000313" key="3">
    <source>
        <dbReference type="Proteomes" id="UP000643405"/>
    </source>
</evidence>
<name>A0A8J6PWU6_9HYPH</name>
<protein>
    <submittedName>
        <fullName evidence="2">Uncharacterized protein</fullName>
    </submittedName>
</protein>
<comment type="caution">
    <text evidence="2">The sequence shown here is derived from an EMBL/GenBank/DDBJ whole genome shotgun (WGS) entry which is preliminary data.</text>
</comment>
<dbReference type="EMBL" id="JACVVX010000005">
    <property type="protein sequence ID" value="MBD0416446.1"/>
    <property type="molecule type" value="Genomic_DNA"/>
</dbReference>
<accession>A0A8J6PWU6</accession>
<evidence type="ECO:0000256" key="1">
    <source>
        <dbReference type="SAM" id="MobiDB-lite"/>
    </source>
</evidence>
<reference evidence="2" key="1">
    <citation type="submission" date="2020-09" db="EMBL/GenBank/DDBJ databases">
        <title>Genome seq and assembly of Tianweitania sp.</title>
        <authorList>
            <person name="Chhetri G."/>
        </authorList>
    </citation>
    <scope>NUCLEOTIDE SEQUENCE</scope>
    <source>
        <strain evidence="2">Rool2</strain>
    </source>
</reference>
<sequence>MPQIVLSFLVAKKQYRPRRSEAKTAKILSLGFFQYCVPFAKEDQAFASNQETESSHPSYPNVNDRKGESHADKAVCSIAAAVSVWGERG</sequence>
<gene>
    <name evidence="2" type="ORF">ICI42_17470</name>
</gene>
<feature type="compositionally biased region" description="Polar residues" evidence="1">
    <location>
        <begin position="47"/>
        <end position="61"/>
    </location>
</feature>
<evidence type="ECO:0000313" key="2">
    <source>
        <dbReference type="EMBL" id="MBD0416446.1"/>
    </source>
</evidence>